<evidence type="ECO:0000313" key="2">
    <source>
        <dbReference type="Proteomes" id="UP001242313"/>
    </source>
</evidence>
<evidence type="ECO:0008006" key="3">
    <source>
        <dbReference type="Google" id="ProtNLM"/>
    </source>
</evidence>
<dbReference type="InterPro" id="IPR008840">
    <property type="entry name" value="Sipho_Gp157"/>
</dbReference>
<sequence length="158" mass="17878">MNLYSLTAAYQHIQSLIEDGGENLADTLESLNDAIEVKAVGYAKIIKNLEGQALAIKSEEERLAGRRRSIEGNTKRLKEALEQSMIQTNIKKLKTELFSFNIQKNPPGVEVLKENIIPKNYFIEQEPKLDKKTILQDLKNGVKVPGVEMRQSEGLRIR</sequence>
<organism evidence="1 2">
    <name type="scientific">Mesobacillus stamsii</name>
    <dbReference type="NCBI Taxonomy" id="225347"/>
    <lineage>
        <taxon>Bacteria</taxon>
        <taxon>Bacillati</taxon>
        <taxon>Bacillota</taxon>
        <taxon>Bacilli</taxon>
        <taxon>Bacillales</taxon>
        <taxon>Bacillaceae</taxon>
        <taxon>Mesobacillus</taxon>
    </lineage>
</organism>
<dbReference type="RefSeq" id="WP_307191979.1">
    <property type="nucleotide sequence ID" value="NZ_JAUSUN010000013.1"/>
</dbReference>
<gene>
    <name evidence="1" type="ORF">J2S25_002400</name>
</gene>
<dbReference type="EMBL" id="JAUSUN010000013">
    <property type="protein sequence ID" value="MDQ0414193.1"/>
    <property type="molecule type" value="Genomic_DNA"/>
</dbReference>
<accession>A0ABU0FWA3</accession>
<dbReference type="Proteomes" id="UP001242313">
    <property type="component" value="Unassembled WGS sequence"/>
</dbReference>
<protein>
    <recommendedName>
        <fullName evidence="3">Siphovirus Gp157 family protein</fullName>
    </recommendedName>
</protein>
<name>A0ABU0FWA3_9BACI</name>
<dbReference type="Pfam" id="PF05565">
    <property type="entry name" value="Sipho_Gp157"/>
    <property type="match status" value="1"/>
</dbReference>
<reference evidence="1 2" key="1">
    <citation type="submission" date="2023-07" db="EMBL/GenBank/DDBJ databases">
        <title>Genomic Encyclopedia of Type Strains, Phase IV (KMG-IV): sequencing the most valuable type-strain genomes for metagenomic binning, comparative biology and taxonomic classification.</title>
        <authorList>
            <person name="Goeker M."/>
        </authorList>
    </citation>
    <scope>NUCLEOTIDE SEQUENCE [LARGE SCALE GENOMIC DNA]</scope>
    <source>
        <strain evidence="1 2">DSM 19598</strain>
    </source>
</reference>
<evidence type="ECO:0000313" key="1">
    <source>
        <dbReference type="EMBL" id="MDQ0414193.1"/>
    </source>
</evidence>
<keyword evidence="2" id="KW-1185">Reference proteome</keyword>
<comment type="caution">
    <text evidence="1">The sequence shown here is derived from an EMBL/GenBank/DDBJ whole genome shotgun (WGS) entry which is preliminary data.</text>
</comment>
<proteinExistence type="predicted"/>